<dbReference type="Proteomes" id="UP000001349">
    <property type="component" value="Chromosome"/>
</dbReference>
<name>B8I5D9_RUMCH</name>
<evidence type="ECO:0000313" key="2">
    <source>
        <dbReference type="Proteomes" id="UP000001349"/>
    </source>
</evidence>
<dbReference type="KEGG" id="cce:Ccel_2339"/>
<evidence type="ECO:0008006" key="3">
    <source>
        <dbReference type="Google" id="ProtNLM"/>
    </source>
</evidence>
<dbReference type="InterPro" id="IPR035897">
    <property type="entry name" value="Toll_tir_struct_dom_sf"/>
</dbReference>
<reference evidence="1 2" key="1">
    <citation type="submission" date="2009-01" db="EMBL/GenBank/DDBJ databases">
        <title>Complete sequence of Clostridium cellulolyticum H10.</title>
        <authorList>
            <consortium name="US DOE Joint Genome Institute"/>
            <person name="Lucas S."/>
            <person name="Copeland A."/>
            <person name="Lapidus A."/>
            <person name="Glavina del Rio T."/>
            <person name="Dalin E."/>
            <person name="Tice H."/>
            <person name="Bruce D."/>
            <person name="Goodwin L."/>
            <person name="Pitluck S."/>
            <person name="Chertkov O."/>
            <person name="Saunders E."/>
            <person name="Brettin T."/>
            <person name="Detter J.C."/>
            <person name="Han C."/>
            <person name="Larimer F."/>
            <person name="Land M."/>
            <person name="Hauser L."/>
            <person name="Kyrpides N."/>
            <person name="Ivanova N."/>
            <person name="Zhou J."/>
            <person name="Richardson P."/>
        </authorList>
    </citation>
    <scope>NUCLEOTIDE SEQUENCE [LARGE SCALE GENOMIC DNA]</scope>
    <source>
        <strain evidence="2">ATCC 35319 / DSM 5812 / JCM 6584 / H10</strain>
    </source>
</reference>
<dbReference type="STRING" id="394503.Ccel_2339"/>
<protein>
    <recommendedName>
        <fullName evidence="3">TIR domain-containing protein</fullName>
    </recommendedName>
</protein>
<dbReference type="SUPFAM" id="SSF52200">
    <property type="entry name" value="Toll/Interleukin receptor TIR domain"/>
    <property type="match status" value="1"/>
</dbReference>
<accession>B8I5D9</accession>
<proteinExistence type="predicted"/>
<dbReference type="eggNOG" id="COG0457">
    <property type="taxonomic scope" value="Bacteria"/>
</dbReference>
<evidence type="ECO:0000313" key="1">
    <source>
        <dbReference type="EMBL" id="ACL76675.1"/>
    </source>
</evidence>
<dbReference type="Gene3D" id="3.40.50.10140">
    <property type="entry name" value="Toll/interleukin-1 receptor homology (TIR) domain"/>
    <property type="match status" value="1"/>
</dbReference>
<dbReference type="HOGENOM" id="CLU_1871872_0_0_9"/>
<dbReference type="OrthoDB" id="1739233at2"/>
<dbReference type="AlphaFoldDB" id="B8I5D9"/>
<gene>
    <name evidence="1" type="ordered locus">Ccel_2339</name>
</gene>
<sequence>MVKVFLSCSSHDQTYIKYIINDLQSLPEKYKLFYFLPPYKKDIPIDNIIKTLYEIDLFILFITNNSLNSQFVQRELRQAIYLNNLSTIKEICSISLDNSINVFQDSRIPEYIKNRIHLSESPLKTVQIVRNFIMNY</sequence>
<organism evidence="1 2">
    <name type="scientific">Ruminiclostridium cellulolyticum (strain ATCC 35319 / DSM 5812 / JCM 6584 / H10)</name>
    <name type="common">Clostridium cellulolyticum</name>
    <dbReference type="NCBI Taxonomy" id="394503"/>
    <lineage>
        <taxon>Bacteria</taxon>
        <taxon>Bacillati</taxon>
        <taxon>Bacillota</taxon>
        <taxon>Clostridia</taxon>
        <taxon>Eubacteriales</taxon>
        <taxon>Oscillospiraceae</taxon>
        <taxon>Ruminiclostridium</taxon>
    </lineage>
</organism>
<dbReference type="EMBL" id="CP001348">
    <property type="protein sequence ID" value="ACL76675.1"/>
    <property type="molecule type" value="Genomic_DNA"/>
</dbReference>
<keyword evidence="2" id="KW-1185">Reference proteome</keyword>